<dbReference type="GO" id="GO:0032502">
    <property type="term" value="P:developmental process"/>
    <property type="evidence" value="ECO:0007669"/>
    <property type="project" value="UniProtKB-ARBA"/>
</dbReference>
<evidence type="ECO:0000313" key="14">
    <source>
        <dbReference type="RefSeq" id="XP_032808964.1"/>
    </source>
</evidence>
<evidence type="ECO:0000256" key="6">
    <source>
        <dbReference type="ARBA" id="ARBA00023125"/>
    </source>
</evidence>
<reference evidence="14" key="1">
    <citation type="submission" date="2025-08" db="UniProtKB">
        <authorList>
            <consortium name="RefSeq"/>
        </authorList>
    </citation>
    <scope>IDENTIFICATION</scope>
    <source>
        <tissue evidence="14">Sperm</tissue>
    </source>
</reference>
<keyword evidence="13" id="KW-1185">Reference proteome</keyword>
<gene>
    <name evidence="14" type="primary">LOC116941723</name>
</gene>
<dbReference type="RefSeq" id="XP_032808964.1">
    <property type="nucleotide sequence ID" value="XM_032953073.1"/>
</dbReference>
<dbReference type="GO" id="GO:0005634">
    <property type="term" value="C:nucleus"/>
    <property type="evidence" value="ECO:0007669"/>
    <property type="project" value="UniProtKB-SubCell"/>
</dbReference>
<dbReference type="FunFam" id="4.10.280.10:FF:000012">
    <property type="entry name" value="hairy/enhancer-of-split related with YRPW motif protein 1"/>
    <property type="match status" value="1"/>
</dbReference>
<dbReference type="PANTHER" id="PTHR10985">
    <property type="entry name" value="BASIC HELIX-LOOP-HELIX TRANSCRIPTION FACTOR, HES-RELATED"/>
    <property type="match status" value="1"/>
</dbReference>
<evidence type="ECO:0000256" key="2">
    <source>
        <dbReference type="ARBA" id="ARBA00022473"/>
    </source>
</evidence>
<dbReference type="Proteomes" id="UP001318040">
    <property type="component" value="Chromosome 12"/>
</dbReference>
<dbReference type="PROSITE" id="PS51054">
    <property type="entry name" value="ORANGE"/>
    <property type="match status" value="1"/>
</dbReference>
<evidence type="ECO:0000256" key="1">
    <source>
        <dbReference type="ARBA" id="ARBA00004123"/>
    </source>
</evidence>
<evidence type="ECO:0000256" key="9">
    <source>
        <dbReference type="ARBA" id="ARBA00038262"/>
    </source>
</evidence>
<evidence type="ECO:0000256" key="8">
    <source>
        <dbReference type="ARBA" id="ARBA00023242"/>
    </source>
</evidence>
<dbReference type="InterPro" id="IPR050370">
    <property type="entry name" value="HES_HEY"/>
</dbReference>
<evidence type="ECO:0000256" key="3">
    <source>
        <dbReference type="ARBA" id="ARBA00022491"/>
    </source>
</evidence>
<evidence type="ECO:0000259" key="12">
    <source>
        <dbReference type="PROSITE" id="PS51054"/>
    </source>
</evidence>
<dbReference type="GO" id="GO:0046983">
    <property type="term" value="F:protein dimerization activity"/>
    <property type="evidence" value="ECO:0007669"/>
    <property type="project" value="InterPro"/>
</dbReference>
<dbReference type="KEGG" id="pmrn:116941723"/>
<evidence type="ECO:0000256" key="7">
    <source>
        <dbReference type="ARBA" id="ARBA00023163"/>
    </source>
</evidence>
<evidence type="ECO:0000313" key="13">
    <source>
        <dbReference type="Proteomes" id="UP001318040"/>
    </source>
</evidence>
<feature type="domain" description="Orange" evidence="12">
    <location>
        <begin position="124"/>
        <end position="158"/>
    </location>
</feature>
<comment type="subcellular location">
    <subcellularLocation>
        <location evidence="1">Nucleus</location>
    </subcellularLocation>
</comment>
<keyword evidence="4" id="KW-0914">Notch signaling pathway</keyword>
<dbReference type="GO" id="GO:0006355">
    <property type="term" value="P:regulation of DNA-templated transcription"/>
    <property type="evidence" value="ECO:0007669"/>
    <property type="project" value="InterPro"/>
</dbReference>
<dbReference type="Gene3D" id="6.10.250.980">
    <property type="match status" value="1"/>
</dbReference>
<dbReference type="Pfam" id="PF00010">
    <property type="entry name" value="HLH"/>
    <property type="match status" value="1"/>
</dbReference>
<keyword evidence="2" id="KW-0217">Developmental protein</keyword>
<dbReference type="GeneID" id="116941723"/>
<dbReference type="PROSITE" id="PS50888">
    <property type="entry name" value="BHLH"/>
    <property type="match status" value="1"/>
</dbReference>
<dbReference type="SMART" id="SM00511">
    <property type="entry name" value="ORANGE"/>
    <property type="match status" value="1"/>
</dbReference>
<dbReference type="InterPro" id="IPR003650">
    <property type="entry name" value="Orange_dom"/>
</dbReference>
<sequence>MKRTCDGGSSSESDLEEGIDVEGDDLESKHEFDSPGKSGSCSTQHMARKRRRGIIEKRRRDRINSSLAELRRLVPSALEKQGSAKLEKAEILQMTVEHLRMLRSPGGKGFHDPFSFAMDYRSMGFRECLSEVARFLTVADGASASRADPLNCRLLSHLHSYAVQREAHLSQSQQQQQQTALIPAATPWAMPFHQLLGAAHRLARVQQQQLGPAGALQQPLGPRAGALPPLPLHGVPLLGAAFPLPGATAAGAATGPAQRRALVSREQKALGCSR</sequence>
<keyword evidence="3" id="KW-0678">Repressor</keyword>
<feature type="compositionally biased region" description="Low complexity" evidence="10">
    <location>
        <begin position="1"/>
        <end position="12"/>
    </location>
</feature>
<dbReference type="GO" id="GO:0003677">
    <property type="term" value="F:DNA binding"/>
    <property type="evidence" value="ECO:0007669"/>
    <property type="project" value="UniProtKB-KW"/>
</dbReference>
<dbReference type="SUPFAM" id="SSF47459">
    <property type="entry name" value="HLH, helix-loop-helix DNA-binding domain"/>
    <property type="match status" value="1"/>
</dbReference>
<evidence type="ECO:0000259" key="11">
    <source>
        <dbReference type="PROSITE" id="PS50888"/>
    </source>
</evidence>
<keyword evidence="7" id="KW-0804">Transcription</keyword>
<evidence type="ECO:0000256" key="4">
    <source>
        <dbReference type="ARBA" id="ARBA00022976"/>
    </source>
</evidence>
<dbReference type="Pfam" id="PF07527">
    <property type="entry name" value="Hairy_orange"/>
    <property type="match status" value="1"/>
</dbReference>
<dbReference type="GO" id="GO:0007219">
    <property type="term" value="P:Notch signaling pathway"/>
    <property type="evidence" value="ECO:0007669"/>
    <property type="project" value="UniProtKB-KW"/>
</dbReference>
<feature type="region of interest" description="Disordered" evidence="10">
    <location>
        <begin position="1"/>
        <end position="58"/>
    </location>
</feature>
<dbReference type="Gene3D" id="4.10.280.10">
    <property type="entry name" value="Helix-loop-helix DNA-binding domain"/>
    <property type="match status" value="1"/>
</dbReference>
<keyword evidence="5" id="KW-0805">Transcription regulation</keyword>
<organism evidence="13 14">
    <name type="scientific">Petromyzon marinus</name>
    <name type="common">Sea lamprey</name>
    <dbReference type="NCBI Taxonomy" id="7757"/>
    <lineage>
        <taxon>Eukaryota</taxon>
        <taxon>Metazoa</taxon>
        <taxon>Chordata</taxon>
        <taxon>Craniata</taxon>
        <taxon>Vertebrata</taxon>
        <taxon>Cyclostomata</taxon>
        <taxon>Hyperoartia</taxon>
        <taxon>Petromyzontiformes</taxon>
        <taxon>Petromyzontidae</taxon>
        <taxon>Petromyzon</taxon>
    </lineage>
</organism>
<feature type="domain" description="BHLH" evidence="11">
    <location>
        <begin position="47"/>
        <end position="102"/>
    </location>
</feature>
<dbReference type="AlphaFoldDB" id="A0AAJ7T163"/>
<evidence type="ECO:0000256" key="5">
    <source>
        <dbReference type="ARBA" id="ARBA00023015"/>
    </source>
</evidence>
<protein>
    <submittedName>
        <fullName evidence="14">Hairy/enhancer-of-split related with YRPW motif protein 1-like</fullName>
    </submittedName>
</protein>
<keyword evidence="6" id="KW-0238">DNA-binding</keyword>
<evidence type="ECO:0000256" key="10">
    <source>
        <dbReference type="SAM" id="MobiDB-lite"/>
    </source>
</evidence>
<accession>A0AAJ7T163</accession>
<name>A0AAJ7T163_PETMA</name>
<dbReference type="SMART" id="SM00353">
    <property type="entry name" value="HLH"/>
    <property type="match status" value="1"/>
</dbReference>
<proteinExistence type="inferred from homology"/>
<dbReference type="InterPro" id="IPR036638">
    <property type="entry name" value="HLH_DNA-bd_sf"/>
</dbReference>
<dbReference type="SUPFAM" id="SSF158457">
    <property type="entry name" value="Orange domain-like"/>
    <property type="match status" value="1"/>
</dbReference>
<feature type="compositionally biased region" description="Acidic residues" evidence="10">
    <location>
        <begin position="13"/>
        <end position="25"/>
    </location>
</feature>
<keyword evidence="8" id="KW-0539">Nucleus</keyword>
<dbReference type="InterPro" id="IPR011598">
    <property type="entry name" value="bHLH_dom"/>
</dbReference>
<comment type="similarity">
    <text evidence="9">Belongs to the HEY family.</text>
</comment>